<organism evidence="3 4">
    <name type="scientific">Phytohabitans suffuscus</name>
    <dbReference type="NCBI Taxonomy" id="624315"/>
    <lineage>
        <taxon>Bacteria</taxon>
        <taxon>Bacillati</taxon>
        <taxon>Actinomycetota</taxon>
        <taxon>Actinomycetes</taxon>
        <taxon>Micromonosporales</taxon>
        <taxon>Micromonosporaceae</taxon>
    </lineage>
</organism>
<dbReference type="AlphaFoldDB" id="A0A6F8YCQ8"/>
<feature type="domain" description="Alpha/beta hydrolase fold-3" evidence="2">
    <location>
        <begin position="96"/>
        <end position="300"/>
    </location>
</feature>
<feature type="domain" description="Alpha/beta hydrolase fold-3" evidence="2">
    <location>
        <begin position="419"/>
        <end position="630"/>
    </location>
</feature>
<reference evidence="3 4" key="1">
    <citation type="submission" date="2020-03" db="EMBL/GenBank/DDBJ databases">
        <title>Whole genome shotgun sequence of Phytohabitans suffuscus NBRC 105367.</title>
        <authorList>
            <person name="Komaki H."/>
            <person name="Tamura T."/>
        </authorList>
    </citation>
    <scope>NUCLEOTIDE SEQUENCE [LARGE SCALE GENOMIC DNA]</scope>
    <source>
        <strain evidence="3 4">NBRC 105367</strain>
    </source>
</reference>
<sequence length="660" mass="71030">MTQTTELRGPLDADAARFLERFGAALAFPLTDNADPAATNAYLAGERSRLTMTPGATLLGPDALAITTEDHAIAEGVRVRSYRPASAADQPRPVALYLHGGGWVSGSIELHDSTCRILAADGGLIVFSVGYRLAPEHPYPAPLDDCDRALQWVRCVAGERFGADPRRLAVVGTSSGGNLAAALALRARDRAESEIAAQVLIYPALDAGMTGASYQPEVNGRDYLISAPHMRWYWQQYGDAPTDPYFSPLAATDLTGLPPTVLVSAEFDLLRDDVIEYERRLLAVGVPVQRRHYQQIHGFLTLMDDIGAAQGEVASLARLTGSILADLGTPGEVAAARPAIDVTRQVEPGTRARLDRLARWDTTSVESIRRTYRVVHPAPVPPHPRVRRSDETIPGTDGRPDVKVRWYRPAAADGFLPCLVYFHGGAYIMGTLEENDDRLDLMADGLGCAIVSVGWRVSPEHPYPDGLDDAETVWRHVAGDPAALGLDGDRLVIGGSSAGAGLATAMCLRLKDQPVPQPALQLLIYPMLDDREVTPSIRALAGGPGHWGLWHLRAQRLAWQAYHRAIADGDIPPTAAPARASAADLRGVPPAFIGIGDVDAYVDENLRYAATLAEAGVSVELHVYPGVIHGGFVARPTTPRTEQFLRDAYGALARVFDPVL</sequence>
<dbReference type="EMBL" id="AP022871">
    <property type="protein sequence ID" value="BCB83741.1"/>
    <property type="molecule type" value="Genomic_DNA"/>
</dbReference>
<evidence type="ECO:0000259" key="2">
    <source>
        <dbReference type="Pfam" id="PF07859"/>
    </source>
</evidence>
<dbReference type="KEGG" id="psuu:Psuf_010540"/>
<accession>A0A6F8YCQ8</accession>
<keyword evidence="1" id="KW-0378">Hydrolase</keyword>
<dbReference type="Gene3D" id="3.40.50.1820">
    <property type="entry name" value="alpha/beta hydrolase"/>
    <property type="match status" value="2"/>
</dbReference>
<dbReference type="InterPro" id="IPR029058">
    <property type="entry name" value="AB_hydrolase_fold"/>
</dbReference>
<evidence type="ECO:0000256" key="1">
    <source>
        <dbReference type="ARBA" id="ARBA00022801"/>
    </source>
</evidence>
<dbReference type="RefSeq" id="WP_173154381.1">
    <property type="nucleotide sequence ID" value="NZ_AP022871.1"/>
</dbReference>
<reference evidence="3 4" key="2">
    <citation type="submission" date="2020-03" db="EMBL/GenBank/DDBJ databases">
        <authorList>
            <person name="Ichikawa N."/>
            <person name="Kimura A."/>
            <person name="Kitahashi Y."/>
            <person name="Uohara A."/>
        </authorList>
    </citation>
    <scope>NUCLEOTIDE SEQUENCE [LARGE SCALE GENOMIC DNA]</scope>
    <source>
        <strain evidence="3 4">NBRC 105367</strain>
    </source>
</reference>
<protein>
    <recommendedName>
        <fullName evidence="2">Alpha/beta hydrolase fold-3 domain-containing protein</fullName>
    </recommendedName>
</protein>
<dbReference type="SUPFAM" id="SSF53474">
    <property type="entry name" value="alpha/beta-Hydrolases"/>
    <property type="match status" value="2"/>
</dbReference>
<dbReference type="InterPro" id="IPR050300">
    <property type="entry name" value="GDXG_lipolytic_enzyme"/>
</dbReference>
<name>A0A6F8YCQ8_9ACTN</name>
<proteinExistence type="predicted"/>
<dbReference type="PANTHER" id="PTHR48081:SF8">
    <property type="entry name" value="ALPHA_BETA HYDROLASE FOLD-3 DOMAIN-CONTAINING PROTEIN-RELATED"/>
    <property type="match status" value="1"/>
</dbReference>
<dbReference type="InterPro" id="IPR013094">
    <property type="entry name" value="AB_hydrolase_3"/>
</dbReference>
<dbReference type="PANTHER" id="PTHR48081">
    <property type="entry name" value="AB HYDROLASE SUPERFAMILY PROTEIN C4A8.06C"/>
    <property type="match status" value="1"/>
</dbReference>
<dbReference type="GO" id="GO:0016787">
    <property type="term" value="F:hydrolase activity"/>
    <property type="evidence" value="ECO:0007669"/>
    <property type="project" value="UniProtKB-KW"/>
</dbReference>
<evidence type="ECO:0000313" key="3">
    <source>
        <dbReference type="EMBL" id="BCB83741.1"/>
    </source>
</evidence>
<dbReference type="Pfam" id="PF07859">
    <property type="entry name" value="Abhydrolase_3"/>
    <property type="match status" value="2"/>
</dbReference>
<gene>
    <name evidence="3" type="ORF">Psuf_010540</name>
</gene>
<keyword evidence="4" id="KW-1185">Reference proteome</keyword>
<evidence type="ECO:0000313" key="4">
    <source>
        <dbReference type="Proteomes" id="UP000503011"/>
    </source>
</evidence>
<dbReference type="Proteomes" id="UP000503011">
    <property type="component" value="Chromosome"/>
</dbReference>